<dbReference type="PANTHER" id="PTHR23513:SF19">
    <property type="entry name" value="MAJOR FACILITATOR SUPERFAMILY (MFS) PROFILE DOMAIN-CONTAINING PROTEIN"/>
    <property type="match status" value="1"/>
</dbReference>
<reference evidence="7 8" key="1">
    <citation type="journal article" date="2015" name="Genome Announc.">
        <title>Draft Genome Sequence of Brevibacillus brevis DZQ7, a Plant Growth-Promoting Rhizobacterium with Broad-Spectrum Antimicrobial Activity.</title>
        <authorList>
            <person name="Hou Q."/>
            <person name="Wang C."/>
            <person name="Hou X."/>
            <person name="Xia Z."/>
            <person name="Ye J."/>
            <person name="Liu K."/>
            <person name="Liu H."/>
            <person name="Wang J."/>
            <person name="Guo H."/>
            <person name="Yu X."/>
            <person name="Yang Y."/>
            <person name="Du B."/>
            <person name="Ding Y."/>
        </authorList>
    </citation>
    <scope>NUCLEOTIDE SEQUENCE [LARGE SCALE GENOMIC DNA]</scope>
    <source>
        <strain evidence="7 8">DZQ7</strain>
    </source>
</reference>
<dbReference type="InterPro" id="IPR036259">
    <property type="entry name" value="MFS_trans_sf"/>
</dbReference>
<sequence length="405" mass="43543">MWQRRFICLWAGQTLANLGDVFYIVAFISVIYAATGSVMYTAFIPVVIVASQSVSSLLAPLVFQRLSLTGMLVLSQGLKTILLATASLAVSSGVGEIWLLFGLGAAIAFMDGWANPARNAMVPQLVGREDLMRANGLLATSDQTVHFAGWAAGGLLVSWLGAGIVLWGTVGAYVVATIAMTGIAPASQKLREEQAARATTNWLTGWKTIRDVPILRLLVAMDVVIGLSGGVWIAAIMLPFVLDVLGQGEEWWGYINAGYMLGAIAGGTLLLMYAERMRRHLFRWIICGTISVGFFTFCFGSSTNALVALLFSFALGPFLEMVHVSKQTLLQQETEESALPYVMSAKGTIDLLVFGASALMMGAIAEWQGVRAVYYVSAGLLLIAFLLALRLQKKQTEHTSGVSVN</sequence>
<feature type="transmembrane region" description="Helical" evidence="6">
    <location>
        <begin position="54"/>
        <end position="74"/>
    </location>
</feature>
<dbReference type="PANTHER" id="PTHR23513">
    <property type="entry name" value="INTEGRAL MEMBRANE EFFLUX PROTEIN-RELATED"/>
    <property type="match status" value="1"/>
</dbReference>
<dbReference type="Proteomes" id="UP000036061">
    <property type="component" value="Chromosome"/>
</dbReference>
<dbReference type="InterPro" id="IPR011701">
    <property type="entry name" value="MFS"/>
</dbReference>
<proteinExistence type="predicted"/>
<evidence type="ECO:0000313" key="7">
    <source>
        <dbReference type="EMBL" id="AWX54565.1"/>
    </source>
</evidence>
<feature type="transmembrane region" description="Helical" evidence="6">
    <location>
        <begin position="217"/>
        <end position="242"/>
    </location>
</feature>
<name>A0A2Z4MDJ1_BREBE</name>
<evidence type="ECO:0000256" key="1">
    <source>
        <dbReference type="ARBA" id="ARBA00004651"/>
    </source>
</evidence>
<gene>
    <name evidence="7" type="ORF">AB432_005710</name>
</gene>
<keyword evidence="2" id="KW-1003">Cell membrane</keyword>
<feature type="transmembrane region" description="Helical" evidence="6">
    <location>
        <begin position="81"/>
        <end position="109"/>
    </location>
</feature>
<evidence type="ECO:0000256" key="3">
    <source>
        <dbReference type="ARBA" id="ARBA00022692"/>
    </source>
</evidence>
<feature type="transmembrane region" description="Helical" evidence="6">
    <location>
        <begin position="371"/>
        <end position="389"/>
    </location>
</feature>
<evidence type="ECO:0000256" key="6">
    <source>
        <dbReference type="SAM" id="Phobius"/>
    </source>
</evidence>
<dbReference type="SUPFAM" id="SSF103473">
    <property type="entry name" value="MFS general substrate transporter"/>
    <property type="match status" value="1"/>
</dbReference>
<dbReference type="GO" id="GO:0022857">
    <property type="term" value="F:transmembrane transporter activity"/>
    <property type="evidence" value="ECO:0007669"/>
    <property type="project" value="InterPro"/>
</dbReference>
<accession>A0A2Z4MDJ1</accession>
<protein>
    <submittedName>
        <fullName evidence="7">MFS transporter</fullName>
    </submittedName>
</protein>
<evidence type="ECO:0000256" key="2">
    <source>
        <dbReference type="ARBA" id="ARBA00022475"/>
    </source>
</evidence>
<dbReference type="AlphaFoldDB" id="A0A2Z4MDJ1"/>
<keyword evidence="4 6" id="KW-1133">Transmembrane helix</keyword>
<feature type="transmembrane region" description="Helical" evidence="6">
    <location>
        <begin position="254"/>
        <end position="274"/>
    </location>
</feature>
<evidence type="ECO:0000256" key="5">
    <source>
        <dbReference type="ARBA" id="ARBA00023136"/>
    </source>
</evidence>
<dbReference type="Pfam" id="PF07690">
    <property type="entry name" value="MFS_1"/>
    <property type="match status" value="1"/>
</dbReference>
<keyword evidence="3 6" id="KW-0812">Transmembrane</keyword>
<dbReference type="Gene3D" id="1.20.1250.20">
    <property type="entry name" value="MFS general substrate transporter like domains"/>
    <property type="match status" value="1"/>
</dbReference>
<dbReference type="GO" id="GO:0005886">
    <property type="term" value="C:plasma membrane"/>
    <property type="evidence" value="ECO:0007669"/>
    <property type="project" value="UniProtKB-SubCell"/>
</dbReference>
<evidence type="ECO:0000313" key="8">
    <source>
        <dbReference type="Proteomes" id="UP000036061"/>
    </source>
</evidence>
<keyword evidence="5 6" id="KW-0472">Membrane</keyword>
<dbReference type="RefSeq" id="WP_048031427.1">
    <property type="nucleotide sequence ID" value="NZ_CP030117.1"/>
</dbReference>
<evidence type="ECO:0000256" key="4">
    <source>
        <dbReference type="ARBA" id="ARBA00022989"/>
    </source>
</evidence>
<comment type="subcellular location">
    <subcellularLocation>
        <location evidence="1">Cell membrane</location>
        <topology evidence="1">Multi-pass membrane protein</topology>
    </subcellularLocation>
</comment>
<feature type="transmembrane region" description="Helical" evidence="6">
    <location>
        <begin position="21"/>
        <end position="48"/>
    </location>
</feature>
<organism evidence="7 8">
    <name type="scientific">Brevibacillus brevis</name>
    <name type="common">Bacillus brevis</name>
    <dbReference type="NCBI Taxonomy" id="1393"/>
    <lineage>
        <taxon>Bacteria</taxon>
        <taxon>Bacillati</taxon>
        <taxon>Bacillota</taxon>
        <taxon>Bacilli</taxon>
        <taxon>Bacillales</taxon>
        <taxon>Paenibacillaceae</taxon>
        <taxon>Brevibacillus</taxon>
    </lineage>
</organism>
<dbReference type="CDD" id="cd06173">
    <property type="entry name" value="MFS_MefA_like"/>
    <property type="match status" value="1"/>
</dbReference>
<dbReference type="EMBL" id="CP030117">
    <property type="protein sequence ID" value="AWX54565.1"/>
    <property type="molecule type" value="Genomic_DNA"/>
</dbReference>